<sequence>MFGPRAWSDDTTHTARHDRAITIATELLESQQDSPTASALTRLGDALLRSGRCQEAVENFETAIQLSPQSEPYLWQHGIALFFAGRYDDARELFEKHRLVNPHDVENAAWHFLCVAKAQDVDRARKILLPAPGDARIPMEEVLKRLPGGGFDEIRSAVAKTEDTRDHASAAFYGDFYIGLIADAEGNREIAKTHLEKAAATDFTHYMADVARVYANHLQ</sequence>
<dbReference type="PROSITE" id="PS50005">
    <property type="entry name" value="TPR"/>
    <property type="match status" value="1"/>
</dbReference>
<dbReference type="EMBL" id="JACHXU010000029">
    <property type="protein sequence ID" value="MBB3209969.1"/>
    <property type="molecule type" value="Genomic_DNA"/>
</dbReference>
<feature type="repeat" description="TPR" evidence="1">
    <location>
        <begin position="37"/>
        <end position="70"/>
    </location>
</feature>
<dbReference type="SUPFAM" id="SSF48452">
    <property type="entry name" value="TPR-like"/>
    <property type="match status" value="1"/>
</dbReference>
<protein>
    <submittedName>
        <fullName evidence="2">Tetratricopeptide (TPR) repeat protein</fullName>
    </submittedName>
</protein>
<dbReference type="Gene3D" id="1.25.40.10">
    <property type="entry name" value="Tetratricopeptide repeat domain"/>
    <property type="match status" value="1"/>
</dbReference>
<evidence type="ECO:0000256" key="1">
    <source>
        <dbReference type="PROSITE-ProRule" id="PRU00339"/>
    </source>
</evidence>
<dbReference type="PROSITE" id="PS50293">
    <property type="entry name" value="TPR_REGION"/>
    <property type="match status" value="1"/>
</dbReference>
<comment type="caution">
    <text evidence="2">The sequence shown here is derived from an EMBL/GenBank/DDBJ whole genome shotgun (WGS) entry which is preliminary data.</text>
</comment>
<evidence type="ECO:0000313" key="2">
    <source>
        <dbReference type="EMBL" id="MBB3209969.1"/>
    </source>
</evidence>
<keyword evidence="1" id="KW-0802">TPR repeat</keyword>
<proteinExistence type="predicted"/>
<dbReference type="AlphaFoldDB" id="A0A7W5E4F9"/>
<dbReference type="RefSeq" id="WP_246421043.1">
    <property type="nucleotide sequence ID" value="NZ_JACHXU010000029.1"/>
</dbReference>
<gene>
    <name evidence="2" type="ORF">FHS27_005814</name>
</gene>
<dbReference type="InterPro" id="IPR011990">
    <property type="entry name" value="TPR-like_helical_dom_sf"/>
</dbReference>
<organism evidence="2 3">
    <name type="scientific">Aporhodopirellula rubra</name>
    <dbReference type="NCBI Taxonomy" id="980271"/>
    <lineage>
        <taxon>Bacteria</taxon>
        <taxon>Pseudomonadati</taxon>
        <taxon>Planctomycetota</taxon>
        <taxon>Planctomycetia</taxon>
        <taxon>Pirellulales</taxon>
        <taxon>Pirellulaceae</taxon>
        <taxon>Aporhodopirellula</taxon>
    </lineage>
</organism>
<dbReference type="Proteomes" id="UP000536179">
    <property type="component" value="Unassembled WGS sequence"/>
</dbReference>
<dbReference type="SMART" id="SM00028">
    <property type="entry name" value="TPR"/>
    <property type="match status" value="2"/>
</dbReference>
<dbReference type="PANTHER" id="PTHR47908:SF2">
    <property type="entry name" value="TETRATRICOPEPTIDE REPEAT (TPR)-LIKE SUPERFAMILY PROTEIN"/>
    <property type="match status" value="1"/>
</dbReference>
<dbReference type="InterPro" id="IPR019734">
    <property type="entry name" value="TPR_rpt"/>
</dbReference>
<name>A0A7W5E4F9_9BACT</name>
<dbReference type="PANTHER" id="PTHR47908">
    <property type="match status" value="1"/>
</dbReference>
<accession>A0A7W5E4F9</accession>
<keyword evidence="3" id="KW-1185">Reference proteome</keyword>
<dbReference type="Pfam" id="PF14559">
    <property type="entry name" value="TPR_19"/>
    <property type="match status" value="1"/>
</dbReference>
<reference evidence="2 3" key="1">
    <citation type="submission" date="2020-08" db="EMBL/GenBank/DDBJ databases">
        <title>Genomic Encyclopedia of Type Strains, Phase III (KMG-III): the genomes of soil and plant-associated and newly described type strains.</title>
        <authorList>
            <person name="Whitman W."/>
        </authorList>
    </citation>
    <scope>NUCLEOTIDE SEQUENCE [LARGE SCALE GENOMIC DNA]</scope>
    <source>
        <strain evidence="2 3">CECT 8075</strain>
    </source>
</reference>
<evidence type="ECO:0000313" key="3">
    <source>
        <dbReference type="Proteomes" id="UP000536179"/>
    </source>
</evidence>